<organism evidence="2 3">
    <name type="scientific">Crocuta crocuta</name>
    <name type="common">Spotted hyena</name>
    <dbReference type="NCBI Taxonomy" id="9678"/>
    <lineage>
        <taxon>Eukaryota</taxon>
        <taxon>Metazoa</taxon>
        <taxon>Chordata</taxon>
        <taxon>Craniata</taxon>
        <taxon>Vertebrata</taxon>
        <taxon>Euteleostomi</taxon>
        <taxon>Mammalia</taxon>
        <taxon>Eutheria</taxon>
        <taxon>Laurasiatheria</taxon>
        <taxon>Carnivora</taxon>
        <taxon>Feliformia</taxon>
        <taxon>Hyaenidae</taxon>
        <taxon>Crocuta</taxon>
    </lineage>
</organism>
<dbReference type="EMBL" id="VOAJ01024671">
    <property type="protein sequence ID" value="KAF0870642.1"/>
    <property type="molecule type" value="Genomic_DNA"/>
</dbReference>
<feature type="domain" description="DDE-1" evidence="1">
    <location>
        <begin position="2"/>
        <end position="103"/>
    </location>
</feature>
<dbReference type="GO" id="GO:0003676">
    <property type="term" value="F:nucleic acid binding"/>
    <property type="evidence" value="ECO:0007669"/>
    <property type="project" value="InterPro"/>
</dbReference>
<dbReference type="Proteomes" id="UP000475037">
    <property type="component" value="Unassembled WGS sequence"/>
</dbReference>
<evidence type="ECO:0000313" key="3">
    <source>
        <dbReference type="Proteomes" id="UP000475037"/>
    </source>
</evidence>
<dbReference type="Pfam" id="PF03184">
    <property type="entry name" value="DDE_1"/>
    <property type="match status" value="1"/>
</dbReference>
<accession>A0A6G1A5E3</accession>
<comment type="caution">
    <text evidence="2">The sequence shown here is derived from an EMBL/GenBank/DDBJ whole genome shotgun (WGS) entry which is preliminary data.</text>
</comment>
<name>A0A6G1A5E3_CROCR</name>
<keyword evidence="3" id="KW-1185">Reference proteome</keyword>
<dbReference type="InterPro" id="IPR004875">
    <property type="entry name" value="DDE_SF_endonuclease_dom"/>
</dbReference>
<feature type="non-terminal residue" evidence="2">
    <location>
        <position position="103"/>
    </location>
</feature>
<evidence type="ECO:0000259" key="1">
    <source>
        <dbReference type="Pfam" id="PF03184"/>
    </source>
</evidence>
<feature type="non-terminal residue" evidence="2">
    <location>
        <position position="1"/>
    </location>
</feature>
<proteinExistence type="predicted"/>
<evidence type="ECO:0000313" key="2">
    <source>
        <dbReference type="EMBL" id="KAF0870642.1"/>
    </source>
</evidence>
<dbReference type="AlphaFoldDB" id="A0A6G1A5E3"/>
<protein>
    <submittedName>
        <fullName evidence="2">TIGD1 protein</fullName>
    </submittedName>
</protein>
<reference evidence="2 3" key="1">
    <citation type="submission" date="2019-11" db="EMBL/GenBank/DDBJ databases">
        <authorList>
            <person name="Yang C."/>
            <person name="Li F."/>
        </authorList>
    </citation>
    <scope>NUCLEOTIDE SEQUENCE [LARGE SCALE GENOMIC DNA]</scope>
    <source>
        <strain evidence="2">KB4526</strain>
        <tissue evidence="2">Muscle</tissue>
    </source>
</reference>
<gene>
    <name evidence="2" type="primary">Tigd1_18</name>
    <name evidence="2" type="ORF">FOF47_R22814</name>
</gene>
<sequence>SQLNVTWRSNSMAWITCILYVEWIKKVFGPTVKKYLLEKNLPLKALLVINNFAHPPGFEDNLSEEFEFLKVKLLLPNTTPILQPVYQQVVSNFKKLYAKTLFQ</sequence>